<gene>
    <name evidence="1" type="ORF">Bpfe_028064</name>
</gene>
<evidence type="ECO:0000313" key="1">
    <source>
        <dbReference type="EMBL" id="KAK0042518.1"/>
    </source>
</evidence>
<comment type="caution">
    <text evidence="1">The sequence shown here is derived from an EMBL/GenBank/DDBJ whole genome shotgun (WGS) entry which is preliminary data.</text>
</comment>
<dbReference type="EMBL" id="JASAOG010000239">
    <property type="protein sequence ID" value="KAK0042518.1"/>
    <property type="molecule type" value="Genomic_DNA"/>
</dbReference>
<name>A0AAD8AVQ8_BIOPF</name>
<protein>
    <submittedName>
        <fullName evidence="1">Uncharacterized protein</fullName>
    </submittedName>
</protein>
<dbReference type="AlphaFoldDB" id="A0AAD8AVQ8"/>
<organism evidence="1 2">
    <name type="scientific">Biomphalaria pfeifferi</name>
    <name type="common">Bloodfluke planorb</name>
    <name type="synonym">Freshwater snail</name>
    <dbReference type="NCBI Taxonomy" id="112525"/>
    <lineage>
        <taxon>Eukaryota</taxon>
        <taxon>Metazoa</taxon>
        <taxon>Spiralia</taxon>
        <taxon>Lophotrochozoa</taxon>
        <taxon>Mollusca</taxon>
        <taxon>Gastropoda</taxon>
        <taxon>Heterobranchia</taxon>
        <taxon>Euthyneura</taxon>
        <taxon>Panpulmonata</taxon>
        <taxon>Hygrophila</taxon>
        <taxon>Lymnaeoidea</taxon>
        <taxon>Planorbidae</taxon>
        <taxon>Biomphalaria</taxon>
    </lineage>
</organism>
<sequence length="100" mass="11200">MSRRLPKSKGKAFFNQILLIGSELHSVRPVEMDYRNSFHHKGRELEGGHHGVLSDCSGQPSLSLSLWDGGCSSEGHVRSELVGIGHRRKTWPGFHLGLRR</sequence>
<keyword evidence="2" id="KW-1185">Reference proteome</keyword>
<proteinExistence type="predicted"/>
<evidence type="ECO:0000313" key="2">
    <source>
        <dbReference type="Proteomes" id="UP001233172"/>
    </source>
</evidence>
<dbReference type="Proteomes" id="UP001233172">
    <property type="component" value="Unassembled WGS sequence"/>
</dbReference>
<reference evidence="1" key="2">
    <citation type="submission" date="2023-04" db="EMBL/GenBank/DDBJ databases">
        <authorList>
            <person name="Bu L."/>
            <person name="Lu L."/>
            <person name="Laidemitt M.R."/>
            <person name="Zhang S.M."/>
            <person name="Mutuku M."/>
            <person name="Mkoji G."/>
            <person name="Steinauer M."/>
            <person name="Loker E.S."/>
        </authorList>
    </citation>
    <scope>NUCLEOTIDE SEQUENCE</scope>
    <source>
        <strain evidence="1">KasaAsao</strain>
        <tissue evidence="1">Whole Snail</tissue>
    </source>
</reference>
<reference evidence="1" key="1">
    <citation type="journal article" date="2023" name="PLoS Negl. Trop. Dis.">
        <title>A genome sequence for Biomphalaria pfeifferi, the major vector snail for the human-infecting parasite Schistosoma mansoni.</title>
        <authorList>
            <person name="Bu L."/>
            <person name="Lu L."/>
            <person name="Laidemitt M.R."/>
            <person name="Zhang S.M."/>
            <person name="Mutuku M."/>
            <person name="Mkoji G."/>
            <person name="Steinauer M."/>
            <person name="Loker E.S."/>
        </authorList>
    </citation>
    <scope>NUCLEOTIDE SEQUENCE</scope>
    <source>
        <strain evidence="1">KasaAsao</strain>
    </source>
</reference>
<accession>A0AAD8AVQ8</accession>